<dbReference type="RefSeq" id="WP_140594979.1">
    <property type="nucleotide sequence ID" value="NZ_VFWZ01000005.1"/>
</dbReference>
<dbReference type="AlphaFoldDB" id="A0A504J2H8"/>
<dbReference type="Proteomes" id="UP000315540">
    <property type="component" value="Unassembled WGS sequence"/>
</dbReference>
<dbReference type="SUPFAM" id="SSF110296">
    <property type="entry name" value="Oligoxyloglucan reducing end-specific cellobiohydrolase"/>
    <property type="match status" value="2"/>
</dbReference>
<dbReference type="CDD" id="cd15482">
    <property type="entry name" value="Sialidase_non-viral"/>
    <property type="match status" value="1"/>
</dbReference>
<evidence type="ECO:0000256" key="1">
    <source>
        <dbReference type="ARBA" id="ARBA00022729"/>
    </source>
</evidence>
<accession>A0A504J2H8</accession>
<dbReference type="Pfam" id="PF14200">
    <property type="entry name" value="RicinB_lectin_2"/>
    <property type="match status" value="1"/>
</dbReference>
<dbReference type="NCBIfam" id="TIGR04183">
    <property type="entry name" value="Por_Secre_tail"/>
    <property type="match status" value="1"/>
</dbReference>
<dbReference type="InterPro" id="IPR015943">
    <property type="entry name" value="WD40/YVTN_repeat-like_dom_sf"/>
</dbReference>
<dbReference type="PANTHER" id="PTHR43739">
    <property type="entry name" value="XYLOGLUCANASE (EUROFUNG)"/>
    <property type="match status" value="1"/>
</dbReference>
<organism evidence="4 5">
    <name type="scientific">Aquimarina algicola</name>
    <dbReference type="NCBI Taxonomy" id="2589995"/>
    <lineage>
        <taxon>Bacteria</taxon>
        <taxon>Pseudomonadati</taxon>
        <taxon>Bacteroidota</taxon>
        <taxon>Flavobacteriia</taxon>
        <taxon>Flavobacteriales</taxon>
        <taxon>Flavobacteriaceae</taxon>
        <taxon>Aquimarina</taxon>
    </lineage>
</organism>
<dbReference type="InterPro" id="IPR026444">
    <property type="entry name" value="Secre_tail"/>
</dbReference>
<comment type="caution">
    <text evidence="4">The sequence shown here is derived from an EMBL/GenBank/DDBJ whole genome shotgun (WGS) entry which is preliminary data.</text>
</comment>
<dbReference type="InterPro" id="IPR035992">
    <property type="entry name" value="Ricin_B-like_lectins"/>
</dbReference>
<evidence type="ECO:0000259" key="2">
    <source>
        <dbReference type="Pfam" id="PF14200"/>
    </source>
</evidence>
<evidence type="ECO:0000259" key="3">
    <source>
        <dbReference type="Pfam" id="PF18962"/>
    </source>
</evidence>
<dbReference type="Pfam" id="PF18962">
    <property type="entry name" value="Por_Secre_tail"/>
    <property type="match status" value="1"/>
</dbReference>
<feature type="domain" description="Secretion system C-terminal sorting" evidence="3">
    <location>
        <begin position="653"/>
        <end position="719"/>
    </location>
</feature>
<dbReference type="PROSITE" id="PS50231">
    <property type="entry name" value="RICIN_B_LECTIN"/>
    <property type="match status" value="1"/>
</dbReference>
<reference evidence="4 5" key="1">
    <citation type="submission" date="2019-06" db="EMBL/GenBank/DDBJ databases">
        <authorList>
            <person name="Meng X."/>
        </authorList>
    </citation>
    <scope>NUCLEOTIDE SEQUENCE [LARGE SCALE GENOMIC DNA]</scope>
    <source>
        <strain evidence="4 5">M625</strain>
    </source>
</reference>
<dbReference type="SUPFAM" id="SSF50370">
    <property type="entry name" value="Ricin B-like lectins"/>
    <property type="match status" value="1"/>
</dbReference>
<dbReference type="CDD" id="cd00161">
    <property type="entry name" value="beta-trefoil_Ricin-like"/>
    <property type="match status" value="1"/>
</dbReference>
<keyword evidence="1" id="KW-0732">Signal</keyword>
<proteinExistence type="predicted"/>
<dbReference type="PANTHER" id="PTHR43739:SF5">
    <property type="entry name" value="EXO-ALPHA-SIALIDASE"/>
    <property type="match status" value="1"/>
</dbReference>
<keyword evidence="5" id="KW-1185">Reference proteome</keyword>
<dbReference type="InterPro" id="IPR000772">
    <property type="entry name" value="Ricin_B_lectin"/>
</dbReference>
<dbReference type="Gene3D" id="2.130.10.10">
    <property type="entry name" value="YVTN repeat-like/Quinoprotein amine dehydrogenase"/>
    <property type="match status" value="2"/>
</dbReference>
<dbReference type="InterPro" id="IPR052025">
    <property type="entry name" value="Xyloglucanase_GH74"/>
</dbReference>
<dbReference type="Gene3D" id="2.80.10.50">
    <property type="match status" value="1"/>
</dbReference>
<gene>
    <name evidence="4" type="ORF">FHK87_17085</name>
</gene>
<dbReference type="GO" id="GO:0010411">
    <property type="term" value="P:xyloglucan metabolic process"/>
    <property type="evidence" value="ECO:0007669"/>
    <property type="project" value="TreeGrafter"/>
</dbReference>
<protein>
    <submittedName>
        <fullName evidence="4">T9SS type A sorting domain-containing protein</fullName>
    </submittedName>
</protein>
<name>A0A504J2H8_9FLAO</name>
<sequence>MIADISFSKNGDQLYVAARNKGVYKLSNPQTNRTWKKLNLPFSNIFRGYQTVTASPHSNNVVMASVAASSGNNLARLQISFDGGNTWTTKSQTNITNIFTWKDVSRSAGTHTSQIVFDPKDSNKLYYTSWFGLWHTDNWKQSTVHWKNNRARGHEEMVPSGLYAFPKNTKNNTLGINSADYVAIISKNPNSYNNKDVKPLMDDNSKVIKGVDITACEKYPNNFILSSTDKWQSTGGEPNYGALLYTSNGGDSYNRITAFNRNWGRSLVAIASNDPSNFIVVHGNQIHFTKDKGKSFQKANIPNLGNVVENNVFTSHRPLTQDYVSKNTFYLYDRTNGSIYSSTDGGSNWSKKSQTLPAHNINYSKASLKAVPNVAGHLWFNHPINGLYWSENFGTNWTKINNVKKAKSIAIGKERNEGDYPTLYMIGTLNSNPEEAVYRSTDRGKSWVKINNFDSLFLLSNPRYMAADRTVFGKVYIGIEGLGVWQGNDNSSPPLPSSALISDGLYYIESSNNNQRLLARNNEQHSARMHNPGDWNDQKWFFKHLGNNIYTIKNHLTGKYLQVNNNSCDGWVNVVTGNTFQEAHQKWKIIKNKEYYSLIPSNCQSVALDRNKGLIDANVQVWTFDYIDNPNQKWNIFSVGRSKETRIKNTYSIYPNPATHILNIELYIKYDDIKVMNSLGEMVPNIPKQKSTESILTMDVSNLNPGLYFIKISYQKISRTIRFIKK</sequence>
<dbReference type="EMBL" id="VFWZ01000005">
    <property type="protein sequence ID" value="TPN84644.1"/>
    <property type="molecule type" value="Genomic_DNA"/>
</dbReference>
<dbReference type="OrthoDB" id="9757947at2"/>
<evidence type="ECO:0000313" key="5">
    <source>
        <dbReference type="Proteomes" id="UP000315540"/>
    </source>
</evidence>
<feature type="domain" description="Ricin B lectin" evidence="2">
    <location>
        <begin position="537"/>
        <end position="609"/>
    </location>
</feature>
<evidence type="ECO:0000313" key="4">
    <source>
        <dbReference type="EMBL" id="TPN84644.1"/>
    </source>
</evidence>